<comment type="caution">
    <text evidence="1">The sequence shown here is derived from an EMBL/GenBank/DDBJ whole genome shotgun (WGS) entry which is preliminary data.</text>
</comment>
<protein>
    <submittedName>
        <fullName evidence="1">Uncharacterized protein</fullName>
    </submittedName>
</protein>
<gene>
    <name evidence="1" type="ORF">POPTR_009G019501v4</name>
</gene>
<dbReference type="Proteomes" id="UP000006729">
    <property type="component" value="Chromosome 9"/>
</dbReference>
<name>A0ACC0SG04_POPTR</name>
<dbReference type="EMBL" id="CM009298">
    <property type="protein sequence ID" value="KAI9388151.1"/>
    <property type="molecule type" value="Genomic_DNA"/>
</dbReference>
<proteinExistence type="predicted"/>
<accession>A0ACC0SG04</accession>
<reference evidence="1 2" key="1">
    <citation type="journal article" date="2006" name="Science">
        <title>The genome of black cottonwood, Populus trichocarpa (Torr. &amp; Gray).</title>
        <authorList>
            <person name="Tuskan G.A."/>
            <person name="Difazio S."/>
            <person name="Jansson S."/>
            <person name="Bohlmann J."/>
            <person name="Grigoriev I."/>
            <person name="Hellsten U."/>
            <person name="Putnam N."/>
            <person name="Ralph S."/>
            <person name="Rombauts S."/>
            <person name="Salamov A."/>
            <person name="Schein J."/>
            <person name="Sterck L."/>
            <person name="Aerts A."/>
            <person name="Bhalerao R.R."/>
            <person name="Bhalerao R.P."/>
            <person name="Blaudez D."/>
            <person name="Boerjan W."/>
            <person name="Brun A."/>
            <person name="Brunner A."/>
            <person name="Busov V."/>
            <person name="Campbell M."/>
            <person name="Carlson J."/>
            <person name="Chalot M."/>
            <person name="Chapman J."/>
            <person name="Chen G.L."/>
            <person name="Cooper D."/>
            <person name="Coutinho P.M."/>
            <person name="Couturier J."/>
            <person name="Covert S."/>
            <person name="Cronk Q."/>
            <person name="Cunningham R."/>
            <person name="Davis J."/>
            <person name="Degroeve S."/>
            <person name="Dejardin A."/>
            <person name="Depamphilis C."/>
            <person name="Detter J."/>
            <person name="Dirks B."/>
            <person name="Dubchak I."/>
            <person name="Duplessis S."/>
            <person name="Ehlting J."/>
            <person name="Ellis B."/>
            <person name="Gendler K."/>
            <person name="Goodstein D."/>
            <person name="Gribskov M."/>
            <person name="Grimwood J."/>
            <person name="Groover A."/>
            <person name="Gunter L."/>
            <person name="Hamberger B."/>
            <person name="Heinze B."/>
            <person name="Helariutta Y."/>
            <person name="Henrissat B."/>
            <person name="Holligan D."/>
            <person name="Holt R."/>
            <person name="Huang W."/>
            <person name="Islam-Faridi N."/>
            <person name="Jones S."/>
            <person name="Jones-Rhoades M."/>
            <person name="Jorgensen R."/>
            <person name="Joshi C."/>
            <person name="Kangasjarvi J."/>
            <person name="Karlsson J."/>
            <person name="Kelleher C."/>
            <person name="Kirkpatrick R."/>
            <person name="Kirst M."/>
            <person name="Kohler A."/>
            <person name="Kalluri U."/>
            <person name="Larimer F."/>
            <person name="Leebens-Mack J."/>
            <person name="Leple J.C."/>
            <person name="Locascio P."/>
            <person name="Lou Y."/>
            <person name="Lucas S."/>
            <person name="Martin F."/>
            <person name="Montanini B."/>
            <person name="Napoli C."/>
            <person name="Nelson D.R."/>
            <person name="Nelson C."/>
            <person name="Nieminen K."/>
            <person name="Nilsson O."/>
            <person name="Pereda V."/>
            <person name="Peter G."/>
            <person name="Philippe R."/>
            <person name="Pilate G."/>
            <person name="Poliakov A."/>
            <person name="Razumovskaya J."/>
            <person name="Richardson P."/>
            <person name="Rinaldi C."/>
            <person name="Ritland K."/>
            <person name="Rouze P."/>
            <person name="Ryaboy D."/>
            <person name="Schmutz J."/>
            <person name="Schrader J."/>
            <person name="Segerman B."/>
            <person name="Shin H."/>
            <person name="Siddiqui A."/>
            <person name="Sterky F."/>
            <person name="Terry A."/>
            <person name="Tsai C.J."/>
            <person name="Uberbacher E."/>
            <person name="Unneberg P."/>
            <person name="Vahala J."/>
            <person name="Wall K."/>
            <person name="Wessler S."/>
            <person name="Yang G."/>
            <person name="Yin T."/>
            <person name="Douglas C."/>
            <person name="Marra M."/>
            <person name="Sandberg G."/>
            <person name="Van de Peer Y."/>
            <person name="Rokhsar D."/>
        </authorList>
    </citation>
    <scope>NUCLEOTIDE SEQUENCE [LARGE SCALE GENOMIC DNA]</scope>
    <source>
        <strain evidence="2">cv. Nisqually</strain>
    </source>
</reference>
<evidence type="ECO:0000313" key="2">
    <source>
        <dbReference type="Proteomes" id="UP000006729"/>
    </source>
</evidence>
<keyword evidence="2" id="KW-1185">Reference proteome</keyword>
<evidence type="ECO:0000313" key="1">
    <source>
        <dbReference type="EMBL" id="KAI9388151.1"/>
    </source>
</evidence>
<sequence length="101" mass="11042">MIVMMKLYLPSPDIPIDKAVQAFKNKGLNATGMVYLPGGGHSVGIAPCVAFENRLYDFQNTGKPDPTMNTTLLKTLKKLFVHEILAVATQLISSRILVVLL</sequence>
<organism evidence="1 2">
    <name type="scientific">Populus trichocarpa</name>
    <name type="common">Western balsam poplar</name>
    <name type="synonym">Populus balsamifera subsp. trichocarpa</name>
    <dbReference type="NCBI Taxonomy" id="3694"/>
    <lineage>
        <taxon>Eukaryota</taxon>
        <taxon>Viridiplantae</taxon>
        <taxon>Streptophyta</taxon>
        <taxon>Embryophyta</taxon>
        <taxon>Tracheophyta</taxon>
        <taxon>Spermatophyta</taxon>
        <taxon>Magnoliopsida</taxon>
        <taxon>eudicotyledons</taxon>
        <taxon>Gunneridae</taxon>
        <taxon>Pentapetalae</taxon>
        <taxon>rosids</taxon>
        <taxon>fabids</taxon>
        <taxon>Malpighiales</taxon>
        <taxon>Salicaceae</taxon>
        <taxon>Saliceae</taxon>
        <taxon>Populus</taxon>
    </lineage>
</organism>